<reference evidence="2" key="1">
    <citation type="submission" date="2025-08" db="UniProtKB">
        <authorList>
            <consortium name="RefSeq"/>
        </authorList>
    </citation>
    <scope>IDENTIFICATION</scope>
    <source>
        <tissue evidence="2">Total insect</tissue>
    </source>
</reference>
<organism evidence="2">
    <name type="scientific">Thrips palmi</name>
    <name type="common">Melon thrips</name>
    <dbReference type="NCBI Taxonomy" id="161013"/>
    <lineage>
        <taxon>Eukaryota</taxon>
        <taxon>Metazoa</taxon>
        <taxon>Ecdysozoa</taxon>
        <taxon>Arthropoda</taxon>
        <taxon>Hexapoda</taxon>
        <taxon>Insecta</taxon>
        <taxon>Pterygota</taxon>
        <taxon>Neoptera</taxon>
        <taxon>Paraneoptera</taxon>
        <taxon>Thysanoptera</taxon>
        <taxon>Terebrantia</taxon>
        <taxon>Thripoidea</taxon>
        <taxon>Thripidae</taxon>
        <taxon>Thrips</taxon>
    </lineage>
</organism>
<dbReference type="KEGG" id="tpal:117654317"/>
<dbReference type="RefSeq" id="XP_034256788.1">
    <property type="nucleotide sequence ID" value="XM_034400897.1"/>
</dbReference>
<sequence length="105" mass="12531">MVDYLPNNVIQVSYQVRWEYNLTVQGSLRYRKKPFFQGPVKLQINQVNLKFRWHIANVDREWVRKDGDGAFSTLLKGHTLNEGIVEFLRRFYNAFIFFVLRSDSS</sequence>
<dbReference type="InParanoid" id="A0A6P9AEQ0"/>
<gene>
    <name evidence="2" type="primary">LOC117654317</name>
</gene>
<name>A0A6P9AEQ0_THRPL</name>
<proteinExistence type="predicted"/>
<keyword evidence="1" id="KW-1185">Reference proteome</keyword>
<evidence type="ECO:0000313" key="1">
    <source>
        <dbReference type="Proteomes" id="UP000515158"/>
    </source>
</evidence>
<protein>
    <submittedName>
        <fullName evidence="2">Uncharacterized protein LOC117654317</fullName>
    </submittedName>
</protein>
<evidence type="ECO:0000313" key="2">
    <source>
        <dbReference type="RefSeq" id="XP_034256788.1"/>
    </source>
</evidence>
<dbReference type="Proteomes" id="UP000515158">
    <property type="component" value="Unplaced"/>
</dbReference>
<dbReference type="AlphaFoldDB" id="A0A6P9AEQ0"/>
<accession>A0A6P9AEQ0</accession>
<dbReference type="GeneID" id="117654317"/>